<name>A0AAD9CY20_PAPLA</name>
<keyword evidence="3" id="KW-1185">Reference proteome</keyword>
<sequence>MSITRAFAFPAARAAYASRAFTTTSVAHKTLTDSVKETADAVNKKVGQTLASGLGKAEEAAESAKKTVSDKTPSKVDAHVAAEKAQQSAKSAGHTANQKLDQAAGKARHAKANVEKKI</sequence>
<feature type="region of interest" description="Disordered" evidence="1">
    <location>
        <begin position="53"/>
        <end position="118"/>
    </location>
</feature>
<dbReference type="Proteomes" id="UP001182556">
    <property type="component" value="Unassembled WGS sequence"/>
</dbReference>
<gene>
    <name evidence="2" type="ORF">DB88DRAFT_357768</name>
</gene>
<feature type="compositionally biased region" description="Basic and acidic residues" evidence="1">
    <location>
        <begin position="56"/>
        <end position="82"/>
    </location>
</feature>
<evidence type="ECO:0000313" key="2">
    <source>
        <dbReference type="EMBL" id="KAK1922518.1"/>
    </source>
</evidence>
<proteinExistence type="predicted"/>
<comment type="caution">
    <text evidence="2">The sequence shown here is derived from an EMBL/GenBank/DDBJ whole genome shotgun (WGS) entry which is preliminary data.</text>
</comment>
<organism evidence="2 3">
    <name type="scientific">Papiliotrema laurentii</name>
    <name type="common">Cryptococcus laurentii</name>
    <dbReference type="NCBI Taxonomy" id="5418"/>
    <lineage>
        <taxon>Eukaryota</taxon>
        <taxon>Fungi</taxon>
        <taxon>Dikarya</taxon>
        <taxon>Basidiomycota</taxon>
        <taxon>Agaricomycotina</taxon>
        <taxon>Tremellomycetes</taxon>
        <taxon>Tremellales</taxon>
        <taxon>Rhynchogastremaceae</taxon>
        <taxon>Papiliotrema</taxon>
    </lineage>
</organism>
<feature type="compositionally biased region" description="Low complexity" evidence="1">
    <location>
        <begin position="83"/>
        <end position="92"/>
    </location>
</feature>
<dbReference type="AlphaFoldDB" id="A0AAD9CY20"/>
<accession>A0AAD9CY20</accession>
<evidence type="ECO:0000313" key="3">
    <source>
        <dbReference type="Proteomes" id="UP001182556"/>
    </source>
</evidence>
<reference evidence="2" key="1">
    <citation type="submission" date="2023-02" db="EMBL/GenBank/DDBJ databases">
        <title>Identification and recombinant expression of a fungal hydrolase from Papiliotrema laurentii that hydrolyzes apple cutin and clears colloidal polyester polyurethane.</title>
        <authorList>
            <consortium name="DOE Joint Genome Institute"/>
            <person name="Roman V.A."/>
            <person name="Bojanowski C."/>
            <person name="Crable B.R."/>
            <person name="Wagner D.N."/>
            <person name="Hung C.S."/>
            <person name="Nadeau L.J."/>
            <person name="Schratz L."/>
            <person name="Haridas S."/>
            <person name="Pangilinan J."/>
            <person name="Lipzen A."/>
            <person name="Na H."/>
            <person name="Yan M."/>
            <person name="Ng V."/>
            <person name="Grigoriev I.V."/>
            <person name="Spatafora J.W."/>
            <person name="Barlow D."/>
            <person name="Biffinger J."/>
            <person name="Kelley-Loughnane N."/>
            <person name="Varaljay V.A."/>
            <person name="Crookes-Goodson W.J."/>
        </authorList>
    </citation>
    <scope>NUCLEOTIDE SEQUENCE</scope>
    <source>
        <strain evidence="2">5307AH</strain>
    </source>
</reference>
<evidence type="ECO:0000256" key="1">
    <source>
        <dbReference type="SAM" id="MobiDB-lite"/>
    </source>
</evidence>
<dbReference type="EMBL" id="JAODAN010000008">
    <property type="protein sequence ID" value="KAK1922518.1"/>
    <property type="molecule type" value="Genomic_DNA"/>
</dbReference>
<protein>
    <submittedName>
        <fullName evidence="2">Uncharacterized protein</fullName>
    </submittedName>
</protein>